<dbReference type="VEuPathDB" id="FungiDB:BD410DRAFT_779366"/>
<dbReference type="EMBL" id="ML170156">
    <property type="protein sequence ID" value="TDL29076.1"/>
    <property type="molecule type" value="Genomic_DNA"/>
</dbReference>
<accession>A0A4R5XFI2</accession>
<reference evidence="1 2" key="1">
    <citation type="submission" date="2018-06" db="EMBL/GenBank/DDBJ databases">
        <title>A transcriptomic atlas of mushroom development highlights an independent origin of complex multicellularity.</title>
        <authorList>
            <consortium name="DOE Joint Genome Institute"/>
            <person name="Krizsan K."/>
            <person name="Almasi E."/>
            <person name="Merenyi Z."/>
            <person name="Sahu N."/>
            <person name="Viragh M."/>
            <person name="Koszo T."/>
            <person name="Mondo S."/>
            <person name="Kiss B."/>
            <person name="Balint B."/>
            <person name="Kues U."/>
            <person name="Barry K."/>
            <person name="Hegedus J.C."/>
            <person name="Henrissat B."/>
            <person name="Johnson J."/>
            <person name="Lipzen A."/>
            <person name="Ohm R."/>
            <person name="Nagy I."/>
            <person name="Pangilinan J."/>
            <person name="Yan J."/>
            <person name="Xiong Y."/>
            <person name="Grigoriev I.V."/>
            <person name="Hibbett D.S."/>
            <person name="Nagy L.G."/>
        </authorList>
    </citation>
    <scope>NUCLEOTIDE SEQUENCE [LARGE SCALE GENOMIC DNA]</scope>
    <source>
        <strain evidence="1 2">SZMC22713</strain>
    </source>
</reference>
<evidence type="ECO:0000313" key="1">
    <source>
        <dbReference type="EMBL" id="TDL29076.1"/>
    </source>
</evidence>
<keyword evidence="2" id="KW-1185">Reference proteome</keyword>
<name>A0A4R5XFI2_9AGAM</name>
<dbReference type="AlphaFoldDB" id="A0A4R5XFI2"/>
<gene>
    <name evidence="1" type="ORF">BD410DRAFT_779366</name>
</gene>
<proteinExistence type="predicted"/>
<organism evidence="1 2">
    <name type="scientific">Rickenella mellea</name>
    <dbReference type="NCBI Taxonomy" id="50990"/>
    <lineage>
        <taxon>Eukaryota</taxon>
        <taxon>Fungi</taxon>
        <taxon>Dikarya</taxon>
        <taxon>Basidiomycota</taxon>
        <taxon>Agaricomycotina</taxon>
        <taxon>Agaricomycetes</taxon>
        <taxon>Hymenochaetales</taxon>
        <taxon>Rickenellaceae</taxon>
        <taxon>Rickenella</taxon>
    </lineage>
</organism>
<feature type="non-terminal residue" evidence="1">
    <location>
        <position position="1"/>
    </location>
</feature>
<evidence type="ECO:0000313" key="2">
    <source>
        <dbReference type="Proteomes" id="UP000294933"/>
    </source>
</evidence>
<protein>
    <submittedName>
        <fullName evidence="1">Uncharacterized protein</fullName>
    </submittedName>
</protein>
<dbReference type="Proteomes" id="UP000294933">
    <property type="component" value="Unassembled WGS sequence"/>
</dbReference>
<sequence length="50" mass="6157">LRSTMICVFVQALQVKRPSLPRFRKRTDWNLKLKSITSSSQKKYRLFWWQ</sequence>